<evidence type="ECO:0000256" key="6">
    <source>
        <dbReference type="ARBA" id="ARBA00012426"/>
    </source>
</evidence>
<keyword evidence="10 15" id="KW-0663">Pyridoxal phosphate</keyword>
<dbReference type="Gene3D" id="2.40.37.10">
    <property type="entry name" value="Lyase, Ornithine Decarboxylase, Chain A, domain 1"/>
    <property type="match status" value="1"/>
</dbReference>
<dbReference type="PANTHER" id="PTHR43295">
    <property type="entry name" value="ARGININE DECARBOXYLASE"/>
    <property type="match status" value="1"/>
</dbReference>
<dbReference type="InterPro" id="IPR000183">
    <property type="entry name" value="Orn/DAP/Arg_de-COase"/>
</dbReference>
<evidence type="ECO:0000313" key="20">
    <source>
        <dbReference type="EMBL" id="KAI7844481.1"/>
    </source>
</evidence>
<dbReference type="EMBL" id="JADXDR010000028">
    <property type="protein sequence ID" value="KAI7844481.1"/>
    <property type="molecule type" value="Genomic_DNA"/>
</dbReference>
<dbReference type="GO" id="GO:0008792">
    <property type="term" value="F:arginine decarboxylase activity"/>
    <property type="evidence" value="ECO:0007669"/>
    <property type="project" value="UniProtKB-EC"/>
</dbReference>
<comment type="caution">
    <text evidence="20">The sequence shown here is derived from an EMBL/GenBank/DDBJ whole genome shotgun (WGS) entry which is preliminary data.</text>
</comment>
<dbReference type="PROSITE" id="PS00878">
    <property type="entry name" value="ODR_DC_2_1"/>
    <property type="match status" value="1"/>
</dbReference>
<comment type="function">
    <text evidence="3">Catalyzes the biosynthesis of agmatine from arginine.</text>
</comment>
<comment type="cofactor">
    <cofactor evidence="1 15 16">
        <name>pyridoxal 5'-phosphate</name>
        <dbReference type="ChEBI" id="CHEBI:597326"/>
    </cofactor>
</comment>
<dbReference type="InterPro" id="IPR041128">
    <property type="entry name" value="Arg_decarbox_C"/>
</dbReference>
<dbReference type="InterPro" id="IPR022644">
    <property type="entry name" value="De-COase2_N"/>
</dbReference>
<keyword evidence="11 16" id="KW-0745">Spermidine biosynthesis</keyword>
<dbReference type="InterPro" id="IPR022653">
    <property type="entry name" value="De-COase2_pyr-phos_BS"/>
</dbReference>
<evidence type="ECO:0000256" key="13">
    <source>
        <dbReference type="ARBA" id="ARBA00023239"/>
    </source>
</evidence>
<name>A0AAD5DWS3_9CHLO</name>
<dbReference type="PRINTS" id="PR01180">
    <property type="entry name" value="ARGDCRBXLASE"/>
</dbReference>
<accession>A0AAD5DWS3</accession>
<keyword evidence="7" id="KW-0479">Metal-binding</keyword>
<dbReference type="GO" id="GO:0046872">
    <property type="term" value="F:metal ion binding"/>
    <property type="evidence" value="ECO:0007669"/>
    <property type="project" value="UniProtKB-KW"/>
</dbReference>
<evidence type="ECO:0000256" key="3">
    <source>
        <dbReference type="ARBA" id="ARBA00002257"/>
    </source>
</evidence>
<evidence type="ECO:0000259" key="19">
    <source>
        <dbReference type="Pfam" id="PF17944"/>
    </source>
</evidence>
<dbReference type="SUPFAM" id="SSF50621">
    <property type="entry name" value="Alanine racemase C-terminal domain-like"/>
    <property type="match status" value="1"/>
</dbReference>
<evidence type="ECO:0000256" key="2">
    <source>
        <dbReference type="ARBA" id="ARBA00001946"/>
    </source>
</evidence>
<dbReference type="Gene3D" id="1.20.58.930">
    <property type="match status" value="1"/>
</dbReference>
<keyword evidence="21" id="KW-1185">Reference proteome</keyword>
<dbReference type="InterPro" id="IPR009006">
    <property type="entry name" value="Ala_racemase/Decarboxylase_C"/>
</dbReference>
<dbReference type="Gene3D" id="3.20.20.10">
    <property type="entry name" value="Alanine racemase"/>
    <property type="match status" value="1"/>
</dbReference>
<feature type="active site" description="Proton donor" evidence="15">
    <location>
        <position position="584"/>
    </location>
</feature>
<evidence type="ECO:0000259" key="17">
    <source>
        <dbReference type="Pfam" id="PF02784"/>
    </source>
</evidence>
<reference evidence="20" key="1">
    <citation type="submission" date="2020-11" db="EMBL/GenBank/DDBJ databases">
        <title>Chlorella ohadii genome sequencing and assembly.</title>
        <authorList>
            <person name="Murik O."/>
            <person name="Treves H."/>
            <person name="Kedem I."/>
            <person name="Shotland Y."/>
            <person name="Kaplan A."/>
        </authorList>
    </citation>
    <scope>NUCLEOTIDE SEQUENCE</scope>
    <source>
        <strain evidence="20">1</strain>
    </source>
</reference>
<dbReference type="Pfam" id="PF17944">
    <property type="entry name" value="Arg_decarbox_C"/>
    <property type="match status" value="1"/>
</dbReference>
<keyword evidence="8 16" id="KW-0210">Decarboxylase</keyword>
<gene>
    <name evidence="20" type="ORF">COHA_001941</name>
</gene>
<comment type="cofactor">
    <cofactor evidence="2 16">
        <name>Mg(2+)</name>
        <dbReference type="ChEBI" id="CHEBI:18420"/>
    </cofactor>
</comment>
<dbReference type="Pfam" id="PF17810">
    <property type="entry name" value="Arg_decarb_HB"/>
    <property type="match status" value="1"/>
</dbReference>
<feature type="domain" description="Arginine decarboxylase C-terminal helical" evidence="19">
    <location>
        <begin position="799"/>
        <end position="851"/>
    </location>
</feature>
<dbReference type="Pfam" id="PF02784">
    <property type="entry name" value="Orn_Arg_deC_N"/>
    <property type="match status" value="1"/>
</dbReference>
<proteinExistence type="inferred from homology"/>
<comment type="similarity">
    <text evidence="5 16">Belongs to the Orn/Lys/Arg decarboxylase class-II family. SpeA subfamily.</text>
</comment>
<evidence type="ECO:0000256" key="16">
    <source>
        <dbReference type="RuleBase" id="RU003740"/>
    </source>
</evidence>
<evidence type="ECO:0000256" key="11">
    <source>
        <dbReference type="ARBA" id="ARBA00023066"/>
    </source>
</evidence>
<dbReference type="PANTHER" id="PTHR43295:SF9">
    <property type="entry name" value="BIOSYNTHETIC ARGININE DECARBOXYLASE"/>
    <property type="match status" value="1"/>
</dbReference>
<evidence type="ECO:0000256" key="1">
    <source>
        <dbReference type="ARBA" id="ARBA00001933"/>
    </source>
</evidence>
<evidence type="ECO:0000259" key="18">
    <source>
        <dbReference type="Pfam" id="PF17810"/>
    </source>
</evidence>
<dbReference type="InterPro" id="IPR040634">
    <property type="entry name" value="Arg_decarb_HB"/>
</dbReference>
<evidence type="ECO:0000256" key="9">
    <source>
        <dbReference type="ARBA" id="ARBA00022842"/>
    </source>
</evidence>
<keyword evidence="9 16" id="KW-0460">Magnesium</keyword>
<evidence type="ECO:0000256" key="8">
    <source>
        <dbReference type="ARBA" id="ARBA00022793"/>
    </source>
</evidence>
<evidence type="ECO:0000313" key="21">
    <source>
        <dbReference type="Proteomes" id="UP001205105"/>
    </source>
</evidence>
<comment type="catalytic activity">
    <reaction evidence="14 16">
        <text>L-arginine + H(+) = agmatine + CO2</text>
        <dbReference type="Rhea" id="RHEA:17641"/>
        <dbReference type="ChEBI" id="CHEBI:15378"/>
        <dbReference type="ChEBI" id="CHEBI:16526"/>
        <dbReference type="ChEBI" id="CHEBI:32682"/>
        <dbReference type="ChEBI" id="CHEBI:58145"/>
        <dbReference type="EC" id="4.1.1.19"/>
    </reaction>
</comment>
<dbReference type="InterPro" id="IPR002985">
    <property type="entry name" value="Arg_decrbxlase"/>
</dbReference>
<evidence type="ECO:0000256" key="15">
    <source>
        <dbReference type="PIRSR" id="PIRSR600183-50"/>
    </source>
</evidence>
<dbReference type="CDD" id="cd06830">
    <property type="entry name" value="PLPDE_III_ADC"/>
    <property type="match status" value="1"/>
</dbReference>
<dbReference type="PRINTS" id="PR01179">
    <property type="entry name" value="ODADCRBXLASE"/>
</dbReference>
<organism evidence="20 21">
    <name type="scientific">Chlorella ohadii</name>
    <dbReference type="NCBI Taxonomy" id="2649997"/>
    <lineage>
        <taxon>Eukaryota</taxon>
        <taxon>Viridiplantae</taxon>
        <taxon>Chlorophyta</taxon>
        <taxon>core chlorophytes</taxon>
        <taxon>Trebouxiophyceae</taxon>
        <taxon>Chlorellales</taxon>
        <taxon>Chlorellaceae</taxon>
        <taxon>Chlorella clade</taxon>
        <taxon>Chlorella</taxon>
    </lineage>
</organism>
<dbReference type="SUPFAM" id="SSF51419">
    <property type="entry name" value="PLP-binding barrel"/>
    <property type="match status" value="1"/>
</dbReference>
<evidence type="ECO:0000256" key="12">
    <source>
        <dbReference type="ARBA" id="ARBA00023115"/>
    </source>
</evidence>
<feature type="modified residue" description="N6-(pyridoxal phosphate)lysine" evidence="15">
    <location>
        <position position="156"/>
    </location>
</feature>
<evidence type="ECO:0000256" key="10">
    <source>
        <dbReference type="ARBA" id="ARBA00022898"/>
    </source>
</evidence>
<evidence type="ECO:0000256" key="5">
    <source>
        <dbReference type="ARBA" id="ARBA00008357"/>
    </source>
</evidence>
<dbReference type="GO" id="GO:0006527">
    <property type="term" value="P:L-arginine catabolic process"/>
    <property type="evidence" value="ECO:0007669"/>
    <property type="project" value="InterPro"/>
</dbReference>
<keyword evidence="12" id="KW-0620">Polyamine biosynthesis</keyword>
<protein>
    <recommendedName>
        <fullName evidence="6 16">Arginine decarboxylase</fullName>
        <ecNumber evidence="6 16">4.1.1.19</ecNumber>
    </recommendedName>
</protein>
<feature type="domain" description="Arginine decarboxylase helical bundle" evidence="18">
    <location>
        <begin position="461"/>
        <end position="523"/>
    </location>
</feature>
<keyword evidence="13 16" id="KW-0456">Lyase</keyword>
<dbReference type="NCBIfam" id="NF003763">
    <property type="entry name" value="PRK05354.1"/>
    <property type="match status" value="1"/>
</dbReference>
<dbReference type="EC" id="4.1.1.19" evidence="6 16"/>
<comment type="pathway">
    <text evidence="4 16">Amine and polyamine biosynthesis; agmatine biosynthesis; agmatine from L-arginine: step 1/1.</text>
</comment>
<evidence type="ECO:0000256" key="14">
    <source>
        <dbReference type="ARBA" id="ARBA00049309"/>
    </source>
</evidence>
<evidence type="ECO:0000256" key="4">
    <source>
        <dbReference type="ARBA" id="ARBA00004773"/>
    </source>
</evidence>
<feature type="domain" description="Orn/DAP/Arg decarboxylase 2 N-terminal" evidence="17">
    <location>
        <begin position="132"/>
        <end position="400"/>
    </location>
</feature>
<dbReference type="Proteomes" id="UP001205105">
    <property type="component" value="Unassembled WGS sequence"/>
</dbReference>
<evidence type="ECO:0000256" key="7">
    <source>
        <dbReference type="ARBA" id="ARBA00022723"/>
    </source>
</evidence>
<dbReference type="GO" id="GO:0008295">
    <property type="term" value="P:spermidine biosynthetic process"/>
    <property type="evidence" value="ECO:0007669"/>
    <property type="project" value="UniProtKB-KW"/>
</dbReference>
<sequence length="853" mass="90509">MDVSLLQQLSLKTARDLEPACGDLSDGEEQVLKARRYSGIFSPSKRGSSESPEAASVPSWSPADSAALYNVPGWGAEYFKASDDGHMLVSPKGEGGPTLDLYALTEQLTAAGLRAPLLFRFLPIVGHRIAKLNAAFAAAIERFEYTGQYAGVFPVKANHDKSLIDAVLEYGAPHDFGLEVGSKAELVMVMARLAGTGRRGVNLVCNGFKDAEYMELVLHCRELGMNAMVVMEQYSELDLLLSAARRLGVRPSIGIRAKLTTRHAGHWGSTSGDKAKFGLRAREIVAAVNALADEGMLDCLNLLHFHVGSQITNIRMVKEVMREASFLYAELVQMGAAMRFIDCGGGLAVDYDGSFTDSHASMSYTLQHYANDVVSAVQEVCIQRGIAPPTIITESGRALASHASVLVFDVLTTLECLHEKRVEQEEVVESIEIRDDKPLTKQLRAAARSGKGKFLLMTFKEVFDNITADAFALREAYNDASYFKDEGVRAFKLGVLSLEERAQVDMMFDAACERIREVAREADLPLPDALRPDAVPHTKMYHVNLSVFRSAVDSWAIQQLFPIVPIHRLEEEPTVPATLADLTCDSDGKVDRFINPRGGDPLPALPLHPLRLGEKYYLAVFLTGVYQEVMGSIHNMFGSLNTVVVREAGGSQAGAGLSVEPAVVQGCAPAPVGEAPQLHLMTDDASSASSASLAALEGGMEADSADTASHAPASSAAIAAAAAAAADVHDGSPGVPDGAEAPAFMQDSGHESYASGGSGGFAAFGGVCACGGGSASGLVLPSLQLAGYEVQEVVPGETVGQVLSRANHDAGEMLRSVGAAAAAAVAAGDLPPELGQRLLAAYTARMQGYTYMA</sequence>
<dbReference type="AlphaFoldDB" id="A0AAD5DWS3"/>
<dbReference type="InterPro" id="IPR029066">
    <property type="entry name" value="PLP-binding_barrel"/>
</dbReference>